<dbReference type="InterPro" id="IPR002912">
    <property type="entry name" value="ACT_dom"/>
</dbReference>
<dbReference type="Proteomes" id="UP000636709">
    <property type="component" value="Unassembled WGS sequence"/>
</dbReference>
<name>A0A835F270_9POAL</name>
<dbReference type="GO" id="GO:0003700">
    <property type="term" value="F:DNA-binding transcription factor activity"/>
    <property type="evidence" value="ECO:0007669"/>
    <property type="project" value="InterPro"/>
</dbReference>
<sequence>MDKATLLAKVVRQLKDLKSQAAETRQTLPIPTATYIRTSVSCDDRPGLLADLAGALRGLGLRPLRADVDSLGGRARCELMLCKEEGDAASGSRVKALVDEGVRQALASAAFPETAYGCNYRSRRQRVLESHCVLGPELDLGGQGWQF</sequence>
<evidence type="ECO:0000259" key="2">
    <source>
        <dbReference type="PROSITE" id="PS51671"/>
    </source>
</evidence>
<evidence type="ECO:0000313" key="3">
    <source>
        <dbReference type="EMBL" id="KAF8725980.1"/>
    </source>
</evidence>
<dbReference type="EMBL" id="JACEFO010001653">
    <property type="protein sequence ID" value="KAF8725980.1"/>
    <property type="molecule type" value="Genomic_DNA"/>
</dbReference>
<dbReference type="PANTHER" id="PTHR45844:SF28">
    <property type="entry name" value="BHLH TRANSCRIPTION FACTOR"/>
    <property type="match status" value="1"/>
</dbReference>
<comment type="caution">
    <text evidence="3">The sequence shown here is derived from an EMBL/GenBank/DDBJ whole genome shotgun (WGS) entry which is preliminary data.</text>
</comment>
<dbReference type="InterPro" id="IPR045865">
    <property type="entry name" value="ACT-like_dom_sf"/>
</dbReference>
<evidence type="ECO:0000313" key="4">
    <source>
        <dbReference type="Proteomes" id="UP000636709"/>
    </source>
</evidence>
<keyword evidence="4" id="KW-1185">Reference proteome</keyword>
<gene>
    <name evidence="3" type="ORF">HU200_020557</name>
</gene>
<dbReference type="CDD" id="cd04873">
    <property type="entry name" value="ACT_UUR-ACR-like"/>
    <property type="match status" value="1"/>
</dbReference>
<organism evidence="3 4">
    <name type="scientific">Digitaria exilis</name>
    <dbReference type="NCBI Taxonomy" id="1010633"/>
    <lineage>
        <taxon>Eukaryota</taxon>
        <taxon>Viridiplantae</taxon>
        <taxon>Streptophyta</taxon>
        <taxon>Embryophyta</taxon>
        <taxon>Tracheophyta</taxon>
        <taxon>Spermatophyta</taxon>
        <taxon>Magnoliopsida</taxon>
        <taxon>Liliopsida</taxon>
        <taxon>Poales</taxon>
        <taxon>Poaceae</taxon>
        <taxon>PACMAD clade</taxon>
        <taxon>Panicoideae</taxon>
        <taxon>Panicodae</taxon>
        <taxon>Paniceae</taxon>
        <taxon>Anthephorinae</taxon>
        <taxon>Digitaria</taxon>
    </lineage>
</organism>
<dbReference type="InterPro" id="IPR045847">
    <property type="entry name" value="AIG1-like"/>
</dbReference>
<evidence type="ECO:0000256" key="1">
    <source>
        <dbReference type="ARBA" id="ARBA00023125"/>
    </source>
</evidence>
<dbReference type="AlphaFoldDB" id="A0A835F270"/>
<accession>A0A835F270</accession>
<dbReference type="OrthoDB" id="71302at2759"/>
<proteinExistence type="predicted"/>
<protein>
    <recommendedName>
        <fullName evidence="2">ACT domain-containing protein</fullName>
    </recommendedName>
</protein>
<dbReference type="SUPFAM" id="SSF55021">
    <property type="entry name" value="ACT-like"/>
    <property type="match status" value="1"/>
</dbReference>
<dbReference type="PANTHER" id="PTHR45844">
    <property type="entry name" value="TRANSCRIPTION FACTOR BHLH30"/>
    <property type="match status" value="1"/>
</dbReference>
<keyword evidence="1" id="KW-0238">DNA-binding</keyword>
<feature type="domain" description="ACT" evidence="2">
    <location>
        <begin position="37"/>
        <end position="117"/>
    </location>
</feature>
<dbReference type="PROSITE" id="PS51671">
    <property type="entry name" value="ACT"/>
    <property type="match status" value="1"/>
</dbReference>
<reference evidence="3" key="1">
    <citation type="submission" date="2020-07" db="EMBL/GenBank/DDBJ databases">
        <title>Genome sequence and genetic diversity analysis of an under-domesticated orphan crop, white fonio (Digitaria exilis).</title>
        <authorList>
            <person name="Bennetzen J.L."/>
            <person name="Chen S."/>
            <person name="Ma X."/>
            <person name="Wang X."/>
            <person name="Yssel A.E.J."/>
            <person name="Chaluvadi S.R."/>
            <person name="Johnson M."/>
            <person name="Gangashetty P."/>
            <person name="Hamidou F."/>
            <person name="Sanogo M.D."/>
            <person name="Zwaenepoel A."/>
            <person name="Wallace J."/>
            <person name="Van De Peer Y."/>
            <person name="Van Deynze A."/>
        </authorList>
    </citation>
    <scope>NUCLEOTIDE SEQUENCE</scope>
    <source>
        <tissue evidence="3">Leaves</tissue>
    </source>
</reference>
<dbReference type="GO" id="GO:0003677">
    <property type="term" value="F:DNA binding"/>
    <property type="evidence" value="ECO:0007669"/>
    <property type="project" value="UniProtKB-KW"/>
</dbReference>